<evidence type="ECO:0000313" key="3">
    <source>
        <dbReference type="EMBL" id="CAF4184695.1"/>
    </source>
</evidence>
<feature type="non-terminal residue" evidence="2">
    <location>
        <position position="1"/>
    </location>
</feature>
<feature type="compositionally biased region" description="Polar residues" evidence="1">
    <location>
        <begin position="10"/>
        <end position="20"/>
    </location>
</feature>
<sequence>ASWKVRGDTGTVNLSDNAAQLSGECDGHNGEVEEEEEEEDEEEEEEE</sequence>
<dbReference type="Proteomes" id="UP000681967">
    <property type="component" value="Unassembled WGS sequence"/>
</dbReference>
<dbReference type="Proteomes" id="UP000681720">
    <property type="component" value="Unassembled WGS sequence"/>
</dbReference>
<reference evidence="2" key="1">
    <citation type="submission" date="2021-02" db="EMBL/GenBank/DDBJ databases">
        <authorList>
            <person name="Nowell W R."/>
        </authorList>
    </citation>
    <scope>NUCLEOTIDE SEQUENCE</scope>
</reference>
<feature type="compositionally biased region" description="Acidic residues" evidence="1">
    <location>
        <begin position="32"/>
        <end position="47"/>
    </location>
</feature>
<comment type="caution">
    <text evidence="2">The sequence shown here is derived from an EMBL/GenBank/DDBJ whole genome shotgun (WGS) entry which is preliminary data.</text>
</comment>
<evidence type="ECO:0000313" key="2">
    <source>
        <dbReference type="EMBL" id="CAF1652036.1"/>
    </source>
</evidence>
<organism evidence="2 5">
    <name type="scientific">Rotaria magnacalcarata</name>
    <dbReference type="NCBI Taxonomy" id="392030"/>
    <lineage>
        <taxon>Eukaryota</taxon>
        <taxon>Metazoa</taxon>
        <taxon>Spiralia</taxon>
        <taxon>Gnathifera</taxon>
        <taxon>Rotifera</taxon>
        <taxon>Eurotatoria</taxon>
        <taxon>Bdelloidea</taxon>
        <taxon>Philodinida</taxon>
        <taxon>Philodinidae</taxon>
        <taxon>Rotaria</taxon>
    </lineage>
</organism>
<dbReference type="EMBL" id="CAJNOW010016720">
    <property type="protein sequence ID" value="CAF1652036.1"/>
    <property type="molecule type" value="Genomic_DNA"/>
</dbReference>
<accession>A0A816ENP9</accession>
<dbReference type="EMBL" id="CAJOBJ010015968">
    <property type="protein sequence ID" value="CAF4184695.1"/>
    <property type="molecule type" value="Genomic_DNA"/>
</dbReference>
<evidence type="ECO:0000256" key="1">
    <source>
        <dbReference type="SAM" id="MobiDB-lite"/>
    </source>
</evidence>
<evidence type="ECO:0000313" key="4">
    <source>
        <dbReference type="EMBL" id="CAF5097422.1"/>
    </source>
</evidence>
<evidence type="ECO:0000313" key="5">
    <source>
        <dbReference type="Proteomes" id="UP000663834"/>
    </source>
</evidence>
<dbReference type="Proteomes" id="UP000663834">
    <property type="component" value="Unassembled WGS sequence"/>
</dbReference>
<dbReference type="AlphaFoldDB" id="A0A816ENP9"/>
<gene>
    <name evidence="4" type="ORF">BYL167_LOCUS63913</name>
    <name evidence="3" type="ORF">GIL414_LOCUS20944</name>
    <name evidence="2" type="ORF">KQP761_LOCUS30182</name>
</gene>
<protein>
    <submittedName>
        <fullName evidence="2">Uncharacterized protein</fullName>
    </submittedName>
</protein>
<name>A0A816ENP9_9BILA</name>
<feature type="region of interest" description="Disordered" evidence="1">
    <location>
        <begin position="1"/>
        <end position="47"/>
    </location>
</feature>
<proteinExistence type="predicted"/>
<dbReference type="EMBL" id="CAJOBH010237651">
    <property type="protein sequence ID" value="CAF5097422.1"/>
    <property type="molecule type" value="Genomic_DNA"/>
</dbReference>